<feature type="transmembrane region" description="Helical" evidence="6">
    <location>
        <begin position="614"/>
        <end position="634"/>
    </location>
</feature>
<dbReference type="Gene3D" id="1.20.1640.10">
    <property type="entry name" value="Multidrug efflux transporter AcrB transmembrane domain"/>
    <property type="match status" value="2"/>
</dbReference>
<reference evidence="8 9" key="1">
    <citation type="submission" date="2020-08" db="EMBL/GenBank/DDBJ databases">
        <title>Genomic Encyclopedia of Type Strains, Phase IV (KMG-IV): sequencing the most valuable type-strain genomes for metagenomic binning, comparative biology and taxonomic classification.</title>
        <authorList>
            <person name="Goeker M."/>
        </authorList>
    </citation>
    <scope>NUCLEOTIDE SEQUENCE [LARGE SCALE GENOMIC DNA]</scope>
    <source>
        <strain evidence="8 9">DSM 102044</strain>
    </source>
</reference>
<dbReference type="PANTHER" id="PTHR33406">
    <property type="entry name" value="MEMBRANE PROTEIN MJ1562-RELATED"/>
    <property type="match status" value="1"/>
</dbReference>
<comment type="subcellular location">
    <subcellularLocation>
        <location evidence="1">Cell membrane</location>
        <topology evidence="1">Multi-pass membrane protein</topology>
    </subcellularLocation>
</comment>
<feature type="transmembrane region" description="Helical" evidence="6">
    <location>
        <begin position="330"/>
        <end position="353"/>
    </location>
</feature>
<evidence type="ECO:0000256" key="4">
    <source>
        <dbReference type="ARBA" id="ARBA00022989"/>
    </source>
</evidence>
<dbReference type="InterPro" id="IPR050545">
    <property type="entry name" value="Mycobact_MmpL"/>
</dbReference>
<keyword evidence="4 6" id="KW-1133">Transmembrane helix</keyword>
<accession>A0A841MUE9</accession>
<feature type="transmembrane region" description="Helical" evidence="6">
    <location>
        <begin position="7"/>
        <end position="24"/>
    </location>
</feature>
<evidence type="ECO:0000256" key="5">
    <source>
        <dbReference type="ARBA" id="ARBA00023136"/>
    </source>
</evidence>
<feature type="domain" description="SSD" evidence="7">
    <location>
        <begin position="233"/>
        <end position="355"/>
    </location>
</feature>
<comment type="caution">
    <text evidence="8">The sequence shown here is derived from an EMBL/GenBank/DDBJ whole genome shotgun (WGS) entry which is preliminary data.</text>
</comment>
<dbReference type="GO" id="GO:0005886">
    <property type="term" value="C:plasma membrane"/>
    <property type="evidence" value="ECO:0007669"/>
    <property type="project" value="UniProtKB-SubCell"/>
</dbReference>
<feature type="transmembrane region" description="Helical" evidence="6">
    <location>
        <begin position="301"/>
        <end position="324"/>
    </location>
</feature>
<evidence type="ECO:0000259" key="7">
    <source>
        <dbReference type="PROSITE" id="PS50156"/>
    </source>
</evidence>
<feature type="transmembrane region" description="Helical" evidence="6">
    <location>
        <begin position="588"/>
        <end position="607"/>
    </location>
</feature>
<keyword evidence="9" id="KW-1185">Reference proteome</keyword>
<dbReference type="SUPFAM" id="SSF82866">
    <property type="entry name" value="Multidrug efflux transporter AcrB transmembrane domain"/>
    <property type="match status" value="2"/>
</dbReference>
<keyword evidence="5 6" id="KW-0472">Membrane</keyword>
<evidence type="ECO:0000256" key="3">
    <source>
        <dbReference type="ARBA" id="ARBA00022692"/>
    </source>
</evidence>
<dbReference type="PANTHER" id="PTHR33406:SF13">
    <property type="entry name" value="MEMBRANE PROTEIN YDFJ"/>
    <property type="match status" value="1"/>
</dbReference>
<sequence>MFQKTNAYFLLILAILFTAVVLVFPPKPQFDYDFEQFFPQDNADLEFYELYKNKFENDNDYLLIALENPKGGLLDKNFLDQALLIQNEINSIEGVDTVISILNFEKPIIGVFGMRWEKVFKWETENDRQKSKLEMEAFRSQLISKDGKSLLFWIKNKQNISKEEGDELYLQIRSVFDKSDLSPRAVAGKIQAQGDFIQLMQKEFGLFFGLSILLILLMLFLIFRSFWAVWIPVVTLLIGVSWAFAFMLYFGKSLDVMSVMQPTIFLIVGLSALVHFITHLKTKIDLGFNQQNAIAEVFKDLFVPVGLTFLTTSLGFISLYFTTIPALKSFGITTGTGVFIIFIVCILVAPGLLHLVKIKGKNVTVQLKSERALRLLFSWILKRRKTVLITFLAISILSIWAGSTIHVNGFLLDNLPSNHPIQNDLDYFDEQFGGSNPLELYLEVGEKAGSLLDYEVLQEIEKVEAKLQELLDTASLISPLTLVKSLNQAQNQGSSKAFVFPSRGQFQRMNRFLDRDLGDFGIRVLADNNKIGRISSRIPDYGTLKMNAIRSQLNEFVKAEIDPKLLKVSWTGTAYLIDLGHQSVTSQMAKGLGFAFLIVGIIAGVLFRSWRISFILLIPNIIPLIWMLGLMYVLGVEFKLTTAILFTVAFGIAVDDSIHFMTRLRFELAKGISLVYAIKRTFLETGKAIILTSVILVSGFGLLIFSQFGVTHFTGLLIGASLIFALFADLFLLPLLLLPMKQVWEEKSKRLKQKIT</sequence>
<evidence type="ECO:0000313" key="9">
    <source>
        <dbReference type="Proteomes" id="UP000588604"/>
    </source>
</evidence>
<feature type="transmembrane region" description="Helical" evidence="6">
    <location>
        <begin position="230"/>
        <end position="250"/>
    </location>
</feature>
<dbReference type="RefSeq" id="WP_184496488.1">
    <property type="nucleotide sequence ID" value="NZ_JACIJO010000003.1"/>
</dbReference>
<feature type="transmembrane region" description="Helical" evidence="6">
    <location>
        <begin position="688"/>
        <end position="710"/>
    </location>
</feature>
<feature type="transmembrane region" description="Helical" evidence="6">
    <location>
        <begin position="716"/>
        <end position="740"/>
    </location>
</feature>
<feature type="transmembrane region" description="Helical" evidence="6">
    <location>
        <begin position="640"/>
        <end position="658"/>
    </location>
</feature>
<name>A0A841MUE9_9BACT</name>
<evidence type="ECO:0000256" key="1">
    <source>
        <dbReference type="ARBA" id="ARBA00004651"/>
    </source>
</evidence>
<gene>
    <name evidence="8" type="ORF">FHS59_003369</name>
</gene>
<protein>
    <recommendedName>
        <fullName evidence="7">SSD domain-containing protein</fullName>
    </recommendedName>
</protein>
<dbReference type="Proteomes" id="UP000588604">
    <property type="component" value="Unassembled WGS sequence"/>
</dbReference>
<keyword evidence="2" id="KW-1003">Cell membrane</keyword>
<organism evidence="8 9">
    <name type="scientific">Algoriphagus iocasae</name>
    <dbReference type="NCBI Taxonomy" id="1836499"/>
    <lineage>
        <taxon>Bacteria</taxon>
        <taxon>Pseudomonadati</taxon>
        <taxon>Bacteroidota</taxon>
        <taxon>Cytophagia</taxon>
        <taxon>Cytophagales</taxon>
        <taxon>Cyclobacteriaceae</taxon>
        <taxon>Algoriphagus</taxon>
    </lineage>
</organism>
<dbReference type="PROSITE" id="PS50156">
    <property type="entry name" value="SSD"/>
    <property type="match status" value="1"/>
</dbReference>
<dbReference type="InterPro" id="IPR004869">
    <property type="entry name" value="MMPL_dom"/>
</dbReference>
<feature type="transmembrane region" description="Helical" evidence="6">
    <location>
        <begin position="262"/>
        <end position="280"/>
    </location>
</feature>
<evidence type="ECO:0000256" key="6">
    <source>
        <dbReference type="SAM" id="Phobius"/>
    </source>
</evidence>
<proteinExistence type="predicted"/>
<feature type="transmembrane region" description="Helical" evidence="6">
    <location>
        <begin position="204"/>
        <end position="223"/>
    </location>
</feature>
<evidence type="ECO:0000256" key="2">
    <source>
        <dbReference type="ARBA" id="ARBA00022475"/>
    </source>
</evidence>
<dbReference type="InterPro" id="IPR000731">
    <property type="entry name" value="SSD"/>
</dbReference>
<dbReference type="Pfam" id="PF03176">
    <property type="entry name" value="MMPL"/>
    <property type="match status" value="2"/>
</dbReference>
<evidence type="ECO:0000313" key="8">
    <source>
        <dbReference type="EMBL" id="MBB6327726.1"/>
    </source>
</evidence>
<dbReference type="EMBL" id="JACIJO010000003">
    <property type="protein sequence ID" value="MBB6327726.1"/>
    <property type="molecule type" value="Genomic_DNA"/>
</dbReference>
<feature type="transmembrane region" description="Helical" evidence="6">
    <location>
        <begin position="387"/>
        <end position="412"/>
    </location>
</feature>
<dbReference type="AlphaFoldDB" id="A0A841MUE9"/>
<keyword evidence="3 6" id="KW-0812">Transmembrane</keyword>